<comment type="function">
    <text evidence="11">Involved in the TonB-dependent energy-dependent transport of various receptor-bound substrates. Protects ExbD from proteolytic degradation and functionally stabilizes TonB.</text>
</comment>
<comment type="similarity">
    <text evidence="12">Belongs to the exbB/tolQ family.</text>
</comment>
<feature type="transmembrane region" description="Helical" evidence="14">
    <location>
        <begin position="289"/>
        <end position="310"/>
    </location>
</feature>
<comment type="subcellular location">
    <subcellularLocation>
        <location evidence="1">Cell inner membrane</location>
        <topology evidence="1">Multi-pass membrane protein</topology>
    </subcellularLocation>
    <subcellularLocation>
        <location evidence="12">Membrane</location>
        <topology evidence="12">Multi-pass membrane protein</topology>
    </subcellularLocation>
</comment>
<feature type="transmembrane region" description="Helical" evidence="14">
    <location>
        <begin position="132"/>
        <end position="154"/>
    </location>
</feature>
<comment type="subunit">
    <text evidence="2">The accessory proteins ExbB and ExbD seem to form a complex with TonB.</text>
</comment>
<accession>A0ABT1C911</accession>
<sequence length="352" mass="35513">MSNFSLMRGLLIAGLLVSASGAVLAQEALPPAQAPAQTAPAEATPTQAAPAPAAPAASEPAAPAQTVPAQPAPDASASQPATPTASSPGTPAPAASSNRATPAAEPVAEGRSVNLSLPHDLSPWGMFMAADWVVKGVMIGLAFASLVTWTVWLAKTLELGAARVAVGRALNVITASASLREASDKLGRNKSAAARFVHAAAEEGRLSNAALDHSGGEGLKDRVASRLSRIEAGAARKMSRGTGVLATIGSTAPFVGLFGTVWGIMNSFIGISQAQTTNLAIVAPGIAEALLATAIGLVAAIPAVVIYNVFARAITGYRQLLADASAGVERLVSRDLDFRNLPASRAAKLAAE</sequence>
<evidence type="ECO:0000256" key="3">
    <source>
        <dbReference type="ARBA" id="ARBA00022093"/>
    </source>
</evidence>
<evidence type="ECO:0000259" key="16">
    <source>
        <dbReference type="Pfam" id="PF01618"/>
    </source>
</evidence>
<evidence type="ECO:0000256" key="14">
    <source>
        <dbReference type="SAM" id="Phobius"/>
    </source>
</evidence>
<evidence type="ECO:0000256" key="2">
    <source>
        <dbReference type="ARBA" id="ARBA00011471"/>
    </source>
</evidence>
<evidence type="ECO:0000256" key="10">
    <source>
        <dbReference type="ARBA" id="ARBA00023136"/>
    </source>
</evidence>
<evidence type="ECO:0000313" key="17">
    <source>
        <dbReference type="EMBL" id="MCO6050451.1"/>
    </source>
</evidence>
<feature type="compositionally biased region" description="Low complexity" evidence="13">
    <location>
        <begin position="34"/>
        <end position="97"/>
    </location>
</feature>
<evidence type="ECO:0000256" key="8">
    <source>
        <dbReference type="ARBA" id="ARBA00022927"/>
    </source>
</evidence>
<evidence type="ECO:0000256" key="15">
    <source>
        <dbReference type="SAM" id="SignalP"/>
    </source>
</evidence>
<dbReference type="RefSeq" id="WP_252819075.1">
    <property type="nucleotide sequence ID" value="NZ_JAMXQS010000005.1"/>
</dbReference>
<keyword evidence="5" id="KW-1003">Cell membrane</keyword>
<dbReference type="PANTHER" id="PTHR30625">
    <property type="entry name" value="PROTEIN TOLQ"/>
    <property type="match status" value="1"/>
</dbReference>
<evidence type="ECO:0000256" key="7">
    <source>
        <dbReference type="ARBA" id="ARBA00022692"/>
    </source>
</evidence>
<feature type="chain" id="PRO_5046900194" description="Biopolymer transport protein ExbB" evidence="15">
    <location>
        <begin position="26"/>
        <end position="352"/>
    </location>
</feature>
<dbReference type="PANTHER" id="PTHR30625:SF16">
    <property type="entry name" value="BIOPOLYMER TRANSPORT PROTEIN EXBB"/>
    <property type="match status" value="1"/>
</dbReference>
<keyword evidence="6" id="KW-0997">Cell inner membrane</keyword>
<dbReference type="InterPro" id="IPR002898">
    <property type="entry name" value="MotA_ExbB_proton_chnl"/>
</dbReference>
<keyword evidence="7 14" id="KW-0812">Transmembrane</keyword>
<keyword evidence="15" id="KW-0732">Signal</keyword>
<feature type="domain" description="MotA/TolQ/ExbB proton channel" evidence="16">
    <location>
        <begin position="199"/>
        <end position="315"/>
    </location>
</feature>
<dbReference type="Proteomes" id="UP001205906">
    <property type="component" value="Unassembled WGS sequence"/>
</dbReference>
<keyword evidence="8 12" id="KW-0653">Protein transport</keyword>
<keyword evidence="9 14" id="KW-1133">Transmembrane helix</keyword>
<evidence type="ECO:0000256" key="4">
    <source>
        <dbReference type="ARBA" id="ARBA00022448"/>
    </source>
</evidence>
<comment type="caution">
    <text evidence="17">The sequence shown here is derived from an EMBL/GenBank/DDBJ whole genome shotgun (WGS) entry which is preliminary data.</text>
</comment>
<evidence type="ECO:0000256" key="5">
    <source>
        <dbReference type="ARBA" id="ARBA00022475"/>
    </source>
</evidence>
<dbReference type="Pfam" id="PF01618">
    <property type="entry name" value="MotA_ExbB"/>
    <property type="match status" value="1"/>
</dbReference>
<keyword evidence="10 14" id="KW-0472">Membrane</keyword>
<feature type="signal peptide" evidence="15">
    <location>
        <begin position="1"/>
        <end position="25"/>
    </location>
</feature>
<evidence type="ECO:0000256" key="1">
    <source>
        <dbReference type="ARBA" id="ARBA00004429"/>
    </source>
</evidence>
<keyword evidence="18" id="KW-1185">Reference proteome</keyword>
<dbReference type="EMBL" id="JAMXQS010000005">
    <property type="protein sequence ID" value="MCO6050451.1"/>
    <property type="molecule type" value="Genomic_DNA"/>
</dbReference>
<feature type="transmembrane region" description="Helical" evidence="14">
    <location>
        <begin position="244"/>
        <end position="269"/>
    </location>
</feature>
<evidence type="ECO:0000256" key="9">
    <source>
        <dbReference type="ARBA" id="ARBA00022989"/>
    </source>
</evidence>
<evidence type="ECO:0000256" key="6">
    <source>
        <dbReference type="ARBA" id="ARBA00022519"/>
    </source>
</evidence>
<evidence type="ECO:0000313" key="18">
    <source>
        <dbReference type="Proteomes" id="UP001205906"/>
    </source>
</evidence>
<gene>
    <name evidence="17" type="primary">exbB</name>
    <name evidence="17" type="ORF">NGM99_11725</name>
</gene>
<dbReference type="InterPro" id="IPR014164">
    <property type="entry name" value="TonB_ExbB_1"/>
</dbReference>
<dbReference type="InterPro" id="IPR050790">
    <property type="entry name" value="ExbB/TolQ_transport"/>
</dbReference>
<dbReference type="NCBIfam" id="TIGR02797">
    <property type="entry name" value="exbB"/>
    <property type="match status" value="1"/>
</dbReference>
<protein>
    <recommendedName>
        <fullName evidence="3">Biopolymer transport protein ExbB</fullName>
    </recommendedName>
</protein>
<feature type="region of interest" description="Disordered" evidence="13">
    <location>
        <begin position="34"/>
        <end position="107"/>
    </location>
</feature>
<proteinExistence type="inferred from homology"/>
<evidence type="ECO:0000256" key="12">
    <source>
        <dbReference type="RuleBase" id="RU004057"/>
    </source>
</evidence>
<evidence type="ECO:0000256" key="11">
    <source>
        <dbReference type="ARBA" id="ARBA00024816"/>
    </source>
</evidence>
<name>A0ABT1C911_9HYPH</name>
<reference evidence="17 18" key="1">
    <citation type="submission" date="2022-06" db="EMBL/GenBank/DDBJ databases">
        <title>Mesorhizobium sp. strain RP14 Genome sequencing and assembly.</title>
        <authorList>
            <person name="Kim I."/>
        </authorList>
    </citation>
    <scope>NUCLEOTIDE SEQUENCE [LARGE SCALE GENOMIC DNA]</scope>
    <source>
        <strain evidence="18">RP14(2022)</strain>
    </source>
</reference>
<organism evidence="17 18">
    <name type="scientific">Mesorhizobium liriopis</name>
    <dbReference type="NCBI Taxonomy" id="2953882"/>
    <lineage>
        <taxon>Bacteria</taxon>
        <taxon>Pseudomonadati</taxon>
        <taxon>Pseudomonadota</taxon>
        <taxon>Alphaproteobacteria</taxon>
        <taxon>Hyphomicrobiales</taxon>
        <taxon>Phyllobacteriaceae</taxon>
        <taxon>Mesorhizobium</taxon>
    </lineage>
</organism>
<evidence type="ECO:0000256" key="13">
    <source>
        <dbReference type="SAM" id="MobiDB-lite"/>
    </source>
</evidence>
<keyword evidence="4 12" id="KW-0813">Transport</keyword>